<evidence type="ECO:0000313" key="2">
    <source>
        <dbReference type="EMBL" id="KAJ3843355.1"/>
    </source>
</evidence>
<name>A0AA38PIN3_9AGAR</name>
<proteinExistence type="predicted"/>
<sequence>MSKTFQFSTRASGPGDAKYIDYDSPLYHNRNGFSASDSPYWQEIHSDTSSTSAQETLIQPSWNHDIQLPPTNAIPSPRPMIFINSSYSPIIKLLTSESNRADTPLSPMVTFSSPTTAASGYDPSRDGQTSSESNEIIPSSSPLTSGEVNFTRWAPQVKLEPQVNDIGTITINEEPITDDPSSPASLGLSSLMQAKSRVFEAEAAG</sequence>
<dbReference type="AlphaFoldDB" id="A0AA38PIN3"/>
<accession>A0AA38PIN3</accession>
<feature type="compositionally biased region" description="Polar residues" evidence="1">
    <location>
        <begin position="109"/>
        <end position="118"/>
    </location>
</feature>
<evidence type="ECO:0000256" key="1">
    <source>
        <dbReference type="SAM" id="MobiDB-lite"/>
    </source>
</evidence>
<protein>
    <submittedName>
        <fullName evidence="2">Uncharacterized protein</fullName>
    </submittedName>
</protein>
<feature type="region of interest" description="Disordered" evidence="1">
    <location>
        <begin position="102"/>
        <end position="147"/>
    </location>
</feature>
<dbReference type="Proteomes" id="UP001163846">
    <property type="component" value="Unassembled WGS sequence"/>
</dbReference>
<evidence type="ECO:0000313" key="3">
    <source>
        <dbReference type="Proteomes" id="UP001163846"/>
    </source>
</evidence>
<gene>
    <name evidence="2" type="ORF">F5878DRAFT_656809</name>
</gene>
<comment type="caution">
    <text evidence="2">The sequence shown here is derived from an EMBL/GenBank/DDBJ whole genome shotgun (WGS) entry which is preliminary data.</text>
</comment>
<organism evidence="2 3">
    <name type="scientific">Lentinula raphanica</name>
    <dbReference type="NCBI Taxonomy" id="153919"/>
    <lineage>
        <taxon>Eukaryota</taxon>
        <taxon>Fungi</taxon>
        <taxon>Dikarya</taxon>
        <taxon>Basidiomycota</taxon>
        <taxon>Agaricomycotina</taxon>
        <taxon>Agaricomycetes</taxon>
        <taxon>Agaricomycetidae</taxon>
        <taxon>Agaricales</taxon>
        <taxon>Marasmiineae</taxon>
        <taxon>Omphalotaceae</taxon>
        <taxon>Lentinula</taxon>
    </lineage>
</organism>
<reference evidence="2" key="1">
    <citation type="submission" date="2022-08" db="EMBL/GenBank/DDBJ databases">
        <authorList>
            <consortium name="DOE Joint Genome Institute"/>
            <person name="Min B."/>
            <person name="Riley R."/>
            <person name="Sierra-Patev S."/>
            <person name="Naranjo-Ortiz M."/>
            <person name="Looney B."/>
            <person name="Konkel Z."/>
            <person name="Slot J.C."/>
            <person name="Sakamoto Y."/>
            <person name="Steenwyk J.L."/>
            <person name="Rokas A."/>
            <person name="Carro J."/>
            <person name="Camarero S."/>
            <person name="Ferreira P."/>
            <person name="Molpeceres G."/>
            <person name="Ruiz-Duenas F.J."/>
            <person name="Serrano A."/>
            <person name="Henrissat B."/>
            <person name="Drula E."/>
            <person name="Hughes K.W."/>
            <person name="Mata J.L."/>
            <person name="Ishikawa N.K."/>
            <person name="Vargas-Isla R."/>
            <person name="Ushijima S."/>
            <person name="Smith C.A."/>
            <person name="Ahrendt S."/>
            <person name="Andreopoulos W."/>
            <person name="He G."/>
            <person name="Labutti K."/>
            <person name="Lipzen A."/>
            <person name="Ng V."/>
            <person name="Sandor L."/>
            <person name="Barry K."/>
            <person name="Martinez A.T."/>
            <person name="Xiao Y."/>
            <person name="Gibbons J.G."/>
            <person name="Terashima K."/>
            <person name="Hibbett D.S."/>
            <person name="Grigoriev I.V."/>
        </authorList>
    </citation>
    <scope>NUCLEOTIDE SEQUENCE</scope>
    <source>
        <strain evidence="2">TFB9207</strain>
    </source>
</reference>
<dbReference type="EMBL" id="MU805978">
    <property type="protein sequence ID" value="KAJ3843355.1"/>
    <property type="molecule type" value="Genomic_DNA"/>
</dbReference>
<keyword evidence="3" id="KW-1185">Reference proteome</keyword>
<feature type="compositionally biased region" description="Low complexity" evidence="1">
    <location>
        <begin position="130"/>
        <end position="142"/>
    </location>
</feature>